<keyword evidence="2" id="KW-1185">Reference proteome</keyword>
<gene>
    <name evidence="1" type="ORF">PCON_06544</name>
</gene>
<dbReference type="EMBL" id="HF935329">
    <property type="protein sequence ID" value="CCX06957.1"/>
    <property type="molecule type" value="Genomic_DNA"/>
</dbReference>
<accession>U4KXR3</accession>
<protein>
    <submittedName>
        <fullName evidence="1">Uncharacterized protein</fullName>
    </submittedName>
</protein>
<evidence type="ECO:0000313" key="1">
    <source>
        <dbReference type="EMBL" id="CCX06957.1"/>
    </source>
</evidence>
<dbReference type="Proteomes" id="UP000018144">
    <property type="component" value="Unassembled WGS sequence"/>
</dbReference>
<dbReference type="AlphaFoldDB" id="U4KXR3"/>
<reference evidence="1 2" key="1">
    <citation type="journal article" date="2013" name="PLoS Genet.">
        <title>The genome and development-dependent transcriptomes of Pyronema confluens: a window into fungal evolution.</title>
        <authorList>
            <person name="Traeger S."/>
            <person name="Altegoer F."/>
            <person name="Freitag M."/>
            <person name="Gabaldon T."/>
            <person name="Kempken F."/>
            <person name="Kumar A."/>
            <person name="Marcet-Houben M."/>
            <person name="Poggeler S."/>
            <person name="Stajich J.E."/>
            <person name="Nowrousian M."/>
        </authorList>
    </citation>
    <scope>NUCLEOTIDE SEQUENCE [LARGE SCALE GENOMIC DNA]</scope>
    <source>
        <strain evidence="2">CBS 100304</strain>
        <tissue evidence="1">Vegetative mycelium</tissue>
    </source>
</reference>
<name>U4KXR3_PYROM</name>
<evidence type="ECO:0000313" key="2">
    <source>
        <dbReference type="Proteomes" id="UP000018144"/>
    </source>
</evidence>
<organism evidence="1 2">
    <name type="scientific">Pyronema omphalodes (strain CBS 100304)</name>
    <name type="common">Pyronema confluens</name>
    <dbReference type="NCBI Taxonomy" id="1076935"/>
    <lineage>
        <taxon>Eukaryota</taxon>
        <taxon>Fungi</taxon>
        <taxon>Dikarya</taxon>
        <taxon>Ascomycota</taxon>
        <taxon>Pezizomycotina</taxon>
        <taxon>Pezizomycetes</taxon>
        <taxon>Pezizales</taxon>
        <taxon>Pyronemataceae</taxon>
        <taxon>Pyronema</taxon>
    </lineage>
</organism>
<sequence length="64" mass="7668">MRRSLSDENNHLSSVGLVVFESSMKHDEGARTQHETGSEIGRLGWVQSEQWYRYRYRYRYSLVE</sequence>
<proteinExistence type="predicted"/>